<accession>A0A7G2C8V0</accession>
<evidence type="ECO:0000256" key="1">
    <source>
        <dbReference type="ARBA" id="ARBA00004167"/>
    </source>
</evidence>
<dbReference type="EMBL" id="LR877149">
    <property type="protein sequence ID" value="CAD2215865.1"/>
    <property type="molecule type" value="Genomic_DNA"/>
</dbReference>
<dbReference type="VEuPathDB" id="TriTrypDB:ADEAN_000332300"/>
<keyword evidence="3 6" id="KW-0732">Signal</keyword>
<evidence type="ECO:0000313" key="9">
    <source>
        <dbReference type="Proteomes" id="UP000515908"/>
    </source>
</evidence>
<dbReference type="OrthoDB" id="27095at2759"/>
<keyword evidence="5" id="KW-0472">Membrane</keyword>
<protein>
    <recommendedName>
        <fullName evidence="7">ER membrane protein complex subunit 7 beta-sandwich domain-containing protein</fullName>
    </recommendedName>
</protein>
<evidence type="ECO:0000313" key="8">
    <source>
        <dbReference type="EMBL" id="CAD2215865.1"/>
    </source>
</evidence>
<dbReference type="Pfam" id="PF09430">
    <property type="entry name" value="EMC7_beta-sandw"/>
    <property type="match status" value="1"/>
</dbReference>
<feature type="domain" description="ER membrane protein complex subunit 7 beta-sandwich" evidence="7">
    <location>
        <begin position="51"/>
        <end position="173"/>
    </location>
</feature>
<evidence type="ECO:0000256" key="2">
    <source>
        <dbReference type="ARBA" id="ARBA00022692"/>
    </source>
</evidence>
<evidence type="ECO:0000256" key="4">
    <source>
        <dbReference type="ARBA" id="ARBA00022989"/>
    </source>
</evidence>
<keyword evidence="2" id="KW-0812">Transmembrane</keyword>
<dbReference type="InterPro" id="IPR019008">
    <property type="entry name" value="Beta_sandwich_EMC7"/>
</dbReference>
<evidence type="ECO:0000256" key="5">
    <source>
        <dbReference type="ARBA" id="ARBA00023136"/>
    </source>
</evidence>
<sequence length="230" mass="26007">MSRATVLFLLVTLLCLSVSSAESEHLQDSTSLYGLIKVPPAFLSAPEADAPSRLLQHGSVLLFNSEHTIRVPILRDGSFVAYRVPYGVYILQPEYYDFVFPTIRVVIQYKETQQGRVPVIRGDLNDAPVKPLVGSGLDEESPLLIPIRSVHMYYIPRQQYSLGSILKNPPILIMLVTISMFGLLKLFPEESVKESRKMSREWQRKALSGLVSPETQQKIQERQEKISSFM</sequence>
<reference evidence="8 9" key="1">
    <citation type="submission" date="2020-08" db="EMBL/GenBank/DDBJ databases">
        <authorList>
            <person name="Newling K."/>
            <person name="Davey J."/>
            <person name="Forrester S."/>
        </authorList>
    </citation>
    <scope>NUCLEOTIDE SEQUENCE [LARGE SCALE GENOMIC DNA]</scope>
    <source>
        <strain evidence="9">Crithidia deanei Carvalho (ATCC PRA-265)</strain>
    </source>
</reference>
<keyword evidence="4" id="KW-1133">Transmembrane helix</keyword>
<dbReference type="GO" id="GO:0072546">
    <property type="term" value="C:EMC complex"/>
    <property type="evidence" value="ECO:0007669"/>
    <property type="project" value="TreeGrafter"/>
</dbReference>
<proteinExistence type="predicted"/>
<name>A0A7G2C8V0_9TRYP</name>
<evidence type="ECO:0000259" key="7">
    <source>
        <dbReference type="Pfam" id="PF09430"/>
    </source>
</evidence>
<organism evidence="8 9">
    <name type="scientific">Angomonas deanei</name>
    <dbReference type="NCBI Taxonomy" id="59799"/>
    <lineage>
        <taxon>Eukaryota</taxon>
        <taxon>Discoba</taxon>
        <taxon>Euglenozoa</taxon>
        <taxon>Kinetoplastea</taxon>
        <taxon>Metakinetoplastina</taxon>
        <taxon>Trypanosomatida</taxon>
        <taxon>Trypanosomatidae</taxon>
        <taxon>Strigomonadinae</taxon>
        <taxon>Angomonas</taxon>
    </lineage>
</organism>
<dbReference type="AlphaFoldDB" id="A0A7G2C8V0"/>
<gene>
    <name evidence="8" type="ORF">ADEAN_000332300</name>
</gene>
<feature type="chain" id="PRO_5028904878" description="ER membrane protein complex subunit 7 beta-sandwich domain-containing protein" evidence="6">
    <location>
        <begin position="22"/>
        <end position="230"/>
    </location>
</feature>
<keyword evidence="9" id="KW-1185">Reference proteome</keyword>
<evidence type="ECO:0000256" key="3">
    <source>
        <dbReference type="ARBA" id="ARBA00022729"/>
    </source>
</evidence>
<comment type="subcellular location">
    <subcellularLocation>
        <location evidence="1">Membrane</location>
        <topology evidence="1">Single-pass membrane protein</topology>
    </subcellularLocation>
</comment>
<evidence type="ECO:0000256" key="6">
    <source>
        <dbReference type="SAM" id="SignalP"/>
    </source>
</evidence>
<dbReference type="Proteomes" id="UP000515908">
    <property type="component" value="Chromosome 05"/>
</dbReference>
<dbReference type="PANTHER" id="PTHR13605">
    <property type="entry name" value="ER MEMBRANE PROTEIN COMPLEX SUBUNIT 7"/>
    <property type="match status" value="1"/>
</dbReference>
<feature type="signal peptide" evidence="6">
    <location>
        <begin position="1"/>
        <end position="21"/>
    </location>
</feature>
<dbReference type="PANTHER" id="PTHR13605:SF4">
    <property type="entry name" value="ER MEMBRANE PROTEIN COMPLEX SUBUNIT 7"/>
    <property type="match status" value="1"/>
</dbReference>
<dbReference type="InterPro" id="IPR039163">
    <property type="entry name" value="EMC7"/>
</dbReference>